<organism evidence="2 3">
    <name type="scientific">Streptomyces gobitricini</name>
    <dbReference type="NCBI Taxonomy" id="68211"/>
    <lineage>
        <taxon>Bacteria</taxon>
        <taxon>Bacillati</taxon>
        <taxon>Actinomycetota</taxon>
        <taxon>Actinomycetes</taxon>
        <taxon>Kitasatosporales</taxon>
        <taxon>Streptomycetaceae</taxon>
        <taxon>Streptomyces</taxon>
    </lineage>
</organism>
<evidence type="ECO:0000256" key="1">
    <source>
        <dbReference type="SAM" id="SignalP"/>
    </source>
</evidence>
<evidence type="ECO:0000313" key="3">
    <source>
        <dbReference type="Proteomes" id="UP001499942"/>
    </source>
</evidence>
<dbReference type="RefSeq" id="WP_344358150.1">
    <property type="nucleotide sequence ID" value="NZ_BAAASR010000007.1"/>
</dbReference>
<dbReference type="Proteomes" id="UP001499942">
    <property type="component" value="Unassembled WGS sequence"/>
</dbReference>
<reference evidence="3" key="1">
    <citation type="journal article" date="2019" name="Int. J. Syst. Evol. Microbiol.">
        <title>The Global Catalogue of Microorganisms (GCM) 10K type strain sequencing project: providing services to taxonomists for standard genome sequencing and annotation.</title>
        <authorList>
            <consortium name="The Broad Institute Genomics Platform"/>
            <consortium name="The Broad Institute Genome Sequencing Center for Infectious Disease"/>
            <person name="Wu L."/>
            <person name="Ma J."/>
        </authorList>
    </citation>
    <scope>NUCLEOTIDE SEQUENCE [LARGE SCALE GENOMIC DNA]</scope>
    <source>
        <strain evidence="3">JCM 5062</strain>
    </source>
</reference>
<keyword evidence="3" id="KW-1185">Reference proteome</keyword>
<feature type="chain" id="PRO_5046374846" evidence="1">
    <location>
        <begin position="28"/>
        <end position="153"/>
    </location>
</feature>
<accession>A0ABP5YQS7</accession>
<dbReference type="PROSITE" id="PS51257">
    <property type="entry name" value="PROKAR_LIPOPROTEIN"/>
    <property type="match status" value="1"/>
</dbReference>
<keyword evidence="1" id="KW-0732">Signal</keyword>
<dbReference type="EMBL" id="BAAASR010000007">
    <property type="protein sequence ID" value="GAA2485492.1"/>
    <property type="molecule type" value="Genomic_DNA"/>
</dbReference>
<gene>
    <name evidence="2" type="ORF">GCM10010393_15640</name>
</gene>
<sequence>MRKILATVATIGLAGLGVIVAATTAQASTGCDNAWAGATPGYFYAWDGTNCGGGLLGATDSYDTSYSDILGVFQGDDTNKASSIMNRGTSGMAVQVFNGTGSDWAGGHTCLRRAEYYMSSLSGHTFTSGVSVNNNISSHRWVWDGSCDKFLDS</sequence>
<comment type="caution">
    <text evidence="2">The sequence shown here is derived from an EMBL/GenBank/DDBJ whole genome shotgun (WGS) entry which is preliminary data.</text>
</comment>
<evidence type="ECO:0000313" key="2">
    <source>
        <dbReference type="EMBL" id="GAA2485492.1"/>
    </source>
</evidence>
<feature type="signal peptide" evidence="1">
    <location>
        <begin position="1"/>
        <end position="27"/>
    </location>
</feature>
<name>A0ABP5YQS7_9ACTN</name>
<proteinExistence type="predicted"/>
<protein>
    <submittedName>
        <fullName evidence="2">Uncharacterized protein</fullName>
    </submittedName>
</protein>